<keyword evidence="2 6" id="KW-0349">Heme</keyword>
<feature type="domain" description="Globin" evidence="7">
    <location>
        <begin position="6"/>
        <end position="134"/>
    </location>
</feature>
<name>A0AAD5LW64_PARTN</name>
<evidence type="ECO:0000256" key="1">
    <source>
        <dbReference type="ARBA" id="ARBA00022448"/>
    </source>
</evidence>
<dbReference type="InterPro" id="IPR009050">
    <property type="entry name" value="Globin-like_sf"/>
</dbReference>
<keyword evidence="3 6" id="KW-0561">Oxygen transport</keyword>
<organism evidence="8 9">
    <name type="scientific">Parelaphostrongylus tenuis</name>
    <name type="common">Meningeal worm</name>
    <dbReference type="NCBI Taxonomy" id="148309"/>
    <lineage>
        <taxon>Eukaryota</taxon>
        <taxon>Metazoa</taxon>
        <taxon>Ecdysozoa</taxon>
        <taxon>Nematoda</taxon>
        <taxon>Chromadorea</taxon>
        <taxon>Rhabditida</taxon>
        <taxon>Rhabditina</taxon>
        <taxon>Rhabditomorpha</taxon>
        <taxon>Strongyloidea</taxon>
        <taxon>Metastrongylidae</taxon>
        <taxon>Parelaphostrongylus</taxon>
    </lineage>
</organism>
<dbReference type="PROSITE" id="PS01033">
    <property type="entry name" value="GLOBIN"/>
    <property type="match status" value="1"/>
</dbReference>
<evidence type="ECO:0000313" key="8">
    <source>
        <dbReference type="EMBL" id="KAJ1346178.1"/>
    </source>
</evidence>
<evidence type="ECO:0000256" key="4">
    <source>
        <dbReference type="ARBA" id="ARBA00022723"/>
    </source>
</evidence>
<sequence>MDLLDRLSHEDKQLLRQTWTVIEKNINDTACCIFEMIISQSPDTKQLFPFMKVTPVGDAKHSREMEFHALRVMQVLESVVKALDNPSSLDPLCDNLGRVHGRLAESRGFKTHYWSVFMECTLFHIRRILSADHRFNTVLVLDRSVLVWRTVIRILIKRMKVGFTTDLRNRRANREIEGTALSSDSSPVSNLISDISHTLTIADLNGHEKGDNTRPRSESSLFRQLRDFTRRTLNSHHNNNTHHHN</sequence>
<dbReference type="Proteomes" id="UP001196413">
    <property type="component" value="Unassembled WGS sequence"/>
</dbReference>
<reference evidence="8" key="1">
    <citation type="submission" date="2021-06" db="EMBL/GenBank/DDBJ databases">
        <title>Parelaphostrongylus tenuis whole genome reference sequence.</title>
        <authorList>
            <person name="Garwood T.J."/>
            <person name="Larsen P.A."/>
            <person name="Fountain-Jones N.M."/>
            <person name="Garbe J.R."/>
            <person name="Macchietto M.G."/>
            <person name="Kania S.A."/>
            <person name="Gerhold R.W."/>
            <person name="Richards J.E."/>
            <person name="Wolf T.M."/>
        </authorList>
    </citation>
    <scope>NUCLEOTIDE SEQUENCE</scope>
    <source>
        <strain evidence="8">MNPRO001-30</strain>
        <tissue evidence="8">Meninges</tissue>
    </source>
</reference>
<evidence type="ECO:0000259" key="7">
    <source>
        <dbReference type="PROSITE" id="PS01033"/>
    </source>
</evidence>
<evidence type="ECO:0000256" key="2">
    <source>
        <dbReference type="ARBA" id="ARBA00022617"/>
    </source>
</evidence>
<dbReference type="GO" id="GO:0019825">
    <property type="term" value="F:oxygen binding"/>
    <property type="evidence" value="ECO:0007669"/>
    <property type="project" value="InterPro"/>
</dbReference>
<dbReference type="GO" id="GO:0020037">
    <property type="term" value="F:heme binding"/>
    <property type="evidence" value="ECO:0007669"/>
    <property type="project" value="InterPro"/>
</dbReference>
<proteinExistence type="inferred from homology"/>
<dbReference type="InterPro" id="IPR012292">
    <property type="entry name" value="Globin/Proto"/>
</dbReference>
<keyword evidence="5" id="KW-0408">Iron</keyword>
<evidence type="ECO:0000256" key="3">
    <source>
        <dbReference type="ARBA" id="ARBA00022621"/>
    </source>
</evidence>
<dbReference type="GO" id="GO:0046872">
    <property type="term" value="F:metal ion binding"/>
    <property type="evidence" value="ECO:0007669"/>
    <property type="project" value="UniProtKB-KW"/>
</dbReference>
<keyword evidence="9" id="KW-1185">Reference proteome</keyword>
<protein>
    <recommendedName>
        <fullName evidence="7">Globin domain-containing protein</fullName>
    </recommendedName>
</protein>
<dbReference type="GO" id="GO:0005344">
    <property type="term" value="F:oxygen carrier activity"/>
    <property type="evidence" value="ECO:0007669"/>
    <property type="project" value="UniProtKB-KW"/>
</dbReference>
<dbReference type="PANTHER" id="PTHR46458:SF1">
    <property type="entry name" value="GEO09476P1"/>
    <property type="match status" value="1"/>
</dbReference>
<dbReference type="Pfam" id="PF00042">
    <property type="entry name" value="Globin"/>
    <property type="match status" value="1"/>
</dbReference>
<evidence type="ECO:0000313" key="9">
    <source>
        <dbReference type="Proteomes" id="UP001196413"/>
    </source>
</evidence>
<dbReference type="InterPro" id="IPR044399">
    <property type="entry name" value="Mb-like_M"/>
</dbReference>
<dbReference type="PANTHER" id="PTHR46458">
    <property type="entry name" value="BLR2807 PROTEIN"/>
    <property type="match status" value="1"/>
</dbReference>
<accession>A0AAD5LW64</accession>
<dbReference type="EMBL" id="JAHQIW010000121">
    <property type="protein sequence ID" value="KAJ1346178.1"/>
    <property type="molecule type" value="Genomic_DNA"/>
</dbReference>
<dbReference type="AlphaFoldDB" id="A0AAD5LW64"/>
<dbReference type="InterPro" id="IPR000971">
    <property type="entry name" value="Globin"/>
</dbReference>
<dbReference type="Gene3D" id="1.10.490.10">
    <property type="entry name" value="Globins"/>
    <property type="match status" value="1"/>
</dbReference>
<dbReference type="CDD" id="cd01040">
    <property type="entry name" value="Mb-like"/>
    <property type="match status" value="1"/>
</dbReference>
<keyword evidence="4" id="KW-0479">Metal-binding</keyword>
<comment type="caution">
    <text evidence="8">The sequence shown here is derived from an EMBL/GenBank/DDBJ whole genome shotgun (WGS) entry which is preliminary data.</text>
</comment>
<gene>
    <name evidence="8" type="ORF">KIN20_000903</name>
</gene>
<dbReference type="InterPro" id="IPR050532">
    <property type="entry name" value="Globin-like_OT"/>
</dbReference>
<comment type="similarity">
    <text evidence="6">Belongs to the globin family.</text>
</comment>
<evidence type="ECO:0000256" key="6">
    <source>
        <dbReference type="RuleBase" id="RU000356"/>
    </source>
</evidence>
<keyword evidence="1 6" id="KW-0813">Transport</keyword>
<dbReference type="SUPFAM" id="SSF46458">
    <property type="entry name" value="Globin-like"/>
    <property type="match status" value="1"/>
</dbReference>
<evidence type="ECO:0000256" key="5">
    <source>
        <dbReference type="ARBA" id="ARBA00023004"/>
    </source>
</evidence>